<gene>
    <name evidence="1" type="ORF">GCM10011575_32760</name>
</gene>
<comment type="caution">
    <text evidence="1">The sequence shown here is derived from an EMBL/GenBank/DDBJ whole genome shotgun (WGS) entry which is preliminary data.</text>
</comment>
<dbReference type="AlphaFoldDB" id="A0A917SCA6"/>
<accession>A0A917SCA6</accession>
<organism evidence="1 2">
    <name type="scientific">Microlunatus endophyticus</name>
    <dbReference type="NCBI Taxonomy" id="1716077"/>
    <lineage>
        <taxon>Bacteria</taxon>
        <taxon>Bacillati</taxon>
        <taxon>Actinomycetota</taxon>
        <taxon>Actinomycetes</taxon>
        <taxon>Propionibacteriales</taxon>
        <taxon>Propionibacteriaceae</taxon>
        <taxon>Microlunatus</taxon>
    </lineage>
</organism>
<evidence type="ECO:0000313" key="2">
    <source>
        <dbReference type="Proteomes" id="UP000613840"/>
    </source>
</evidence>
<sequence>MRTNRWPDAPEDAGWSLGTDLDHLRELECGRGCVRRDAQIPINPYQDPELYAEELRTFVRRYRE</sequence>
<name>A0A917SCA6_9ACTN</name>
<reference evidence="1" key="2">
    <citation type="submission" date="2020-09" db="EMBL/GenBank/DDBJ databases">
        <authorList>
            <person name="Sun Q."/>
            <person name="Zhou Y."/>
        </authorList>
    </citation>
    <scope>NUCLEOTIDE SEQUENCE</scope>
    <source>
        <strain evidence="1">CGMCC 4.7306</strain>
    </source>
</reference>
<dbReference type="EMBL" id="BMMZ01000008">
    <property type="protein sequence ID" value="GGL71888.1"/>
    <property type="molecule type" value="Genomic_DNA"/>
</dbReference>
<evidence type="ECO:0000313" key="1">
    <source>
        <dbReference type="EMBL" id="GGL71888.1"/>
    </source>
</evidence>
<protein>
    <submittedName>
        <fullName evidence="1">Uncharacterized protein</fullName>
    </submittedName>
</protein>
<dbReference type="RefSeq" id="WP_188896516.1">
    <property type="nucleotide sequence ID" value="NZ_BMMZ01000008.1"/>
</dbReference>
<proteinExistence type="predicted"/>
<keyword evidence="2" id="KW-1185">Reference proteome</keyword>
<reference evidence="1" key="1">
    <citation type="journal article" date="2014" name="Int. J. Syst. Evol. Microbiol.">
        <title>Complete genome sequence of Corynebacterium casei LMG S-19264T (=DSM 44701T), isolated from a smear-ripened cheese.</title>
        <authorList>
            <consortium name="US DOE Joint Genome Institute (JGI-PGF)"/>
            <person name="Walter F."/>
            <person name="Albersmeier A."/>
            <person name="Kalinowski J."/>
            <person name="Ruckert C."/>
        </authorList>
    </citation>
    <scope>NUCLEOTIDE SEQUENCE</scope>
    <source>
        <strain evidence="1">CGMCC 4.7306</strain>
    </source>
</reference>
<dbReference type="Proteomes" id="UP000613840">
    <property type="component" value="Unassembled WGS sequence"/>
</dbReference>